<dbReference type="Pfam" id="PF00254">
    <property type="entry name" value="FKBP_C"/>
    <property type="match status" value="1"/>
</dbReference>
<evidence type="ECO:0000259" key="6">
    <source>
        <dbReference type="PROSITE" id="PS50059"/>
    </source>
</evidence>
<name>A0A3N4KES6_9PEZI</name>
<keyword evidence="8" id="KW-1185">Reference proteome</keyword>
<dbReference type="GO" id="GO:0003755">
    <property type="term" value="F:peptidyl-prolyl cis-trans isomerase activity"/>
    <property type="evidence" value="ECO:0007669"/>
    <property type="project" value="UniProtKB-KW"/>
</dbReference>
<organism evidence="7 8">
    <name type="scientific">Morchella conica CCBAS932</name>
    <dbReference type="NCBI Taxonomy" id="1392247"/>
    <lineage>
        <taxon>Eukaryota</taxon>
        <taxon>Fungi</taxon>
        <taxon>Dikarya</taxon>
        <taxon>Ascomycota</taxon>
        <taxon>Pezizomycotina</taxon>
        <taxon>Pezizomycetes</taxon>
        <taxon>Pezizales</taxon>
        <taxon>Morchellaceae</taxon>
        <taxon>Morchella</taxon>
    </lineage>
</organism>
<dbReference type="PANTHER" id="PTHR10516">
    <property type="entry name" value="PEPTIDYL-PROLYL CIS-TRANS ISOMERASE"/>
    <property type="match status" value="1"/>
</dbReference>
<dbReference type="SUPFAM" id="SSF54534">
    <property type="entry name" value="FKBP-like"/>
    <property type="match status" value="1"/>
</dbReference>
<gene>
    <name evidence="7" type="ORF">P167DRAFT_538831</name>
</gene>
<feature type="domain" description="PPIase FKBP-type" evidence="6">
    <location>
        <begin position="20"/>
        <end position="120"/>
    </location>
</feature>
<accession>A0A3N4KES6</accession>
<dbReference type="GO" id="GO:0005737">
    <property type="term" value="C:cytoplasm"/>
    <property type="evidence" value="ECO:0007669"/>
    <property type="project" value="TreeGrafter"/>
</dbReference>
<keyword evidence="2 5" id="KW-0697">Rotamase</keyword>
<dbReference type="Proteomes" id="UP000277580">
    <property type="component" value="Unassembled WGS sequence"/>
</dbReference>
<dbReference type="InParanoid" id="A0A3N4KES6"/>
<evidence type="ECO:0000313" key="7">
    <source>
        <dbReference type="EMBL" id="RPB09046.1"/>
    </source>
</evidence>
<dbReference type="STRING" id="1392247.A0A3N4KES6"/>
<dbReference type="EMBL" id="ML119156">
    <property type="protein sequence ID" value="RPB09046.1"/>
    <property type="molecule type" value="Genomic_DNA"/>
</dbReference>
<dbReference type="Gene3D" id="3.10.50.40">
    <property type="match status" value="1"/>
</dbReference>
<dbReference type="EC" id="5.2.1.8" evidence="5"/>
<sequence>MAVEKKIIKDGDGVNKPKKGDTVTMHYTGTLPIGTKLADGTTCEEPKKFDSSVDRGEPFVTKIGVGKVIRGWDEGVPTMSLGEKAKLTITGDYAYGERGFPNLIPPNATLVFDVELLAINDKKCDDKPTDGKPNA</sequence>
<comment type="catalytic activity">
    <reaction evidence="1 5">
        <text>[protein]-peptidylproline (omega=180) = [protein]-peptidylproline (omega=0)</text>
        <dbReference type="Rhea" id="RHEA:16237"/>
        <dbReference type="Rhea" id="RHEA-COMP:10747"/>
        <dbReference type="Rhea" id="RHEA-COMP:10748"/>
        <dbReference type="ChEBI" id="CHEBI:83833"/>
        <dbReference type="ChEBI" id="CHEBI:83834"/>
        <dbReference type="EC" id="5.2.1.8"/>
    </reaction>
</comment>
<evidence type="ECO:0000256" key="1">
    <source>
        <dbReference type="ARBA" id="ARBA00000971"/>
    </source>
</evidence>
<dbReference type="FunCoup" id="A0A3N4KES6">
    <property type="interactions" value="373"/>
</dbReference>
<dbReference type="PANTHER" id="PTHR10516:SF443">
    <property type="entry name" value="FK506-BINDING PROTEIN 59-RELATED"/>
    <property type="match status" value="1"/>
</dbReference>
<dbReference type="InterPro" id="IPR001179">
    <property type="entry name" value="PPIase_FKBP_dom"/>
</dbReference>
<evidence type="ECO:0000256" key="2">
    <source>
        <dbReference type="ARBA" id="ARBA00023110"/>
    </source>
</evidence>
<evidence type="ECO:0000256" key="4">
    <source>
        <dbReference type="ARBA" id="ARBA00038106"/>
    </source>
</evidence>
<evidence type="ECO:0000256" key="3">
    <source>
        <dbReference type="ARBA" id="ARBA00023235"/>
    </source>
</evidence>
<evidence type="ECO:0000256" key="5">
    <source>
        <dbReference type="PROSITE-ProRule" id="PRU00277"/>
    </source>
</evidence>
<protein>
    <recommendedName>
        <fullName evidence="5">peptidylprolyl isomerase</fullName>
        <ecNumber evidence="5">5.2.1.8</ecNumber>
    </recommendedName>
</protein>
<dbReference type="AlphaFoldDB" id="A0A3N4KES6"/>
<dbReference type="PROSITE" id="PS50059">
    <property type="entry name" value="FKBP_PPIASE"/>
    <property type="match status" value="1"/>
</dbReference>
<keyword evidence="3 5" id="KW-0413">Isomerase</keyword>
<proteinExistence type="inferred from homology"/>
<dbReference type="InterPro" id="IPR046357">
    <property type="entry name" value="PPIase_dom_sf"/>
</dbReference>
<reference evidence="7 8" key="1">
    <citation type="journal article" date="2018" name="Nat. Ecol. Evol.">
        <title>Pezizomycetes genomes reveal the molecular basis of ectomycorrhizal truffle lifestyle.</title>
        <authorList>
            <person name="Murat C."/>
            <person name="Payen T."/>
            <person name="Noel B."/>
            <person name="Kuo A."/>
            <person name="Morin E."/>
            <person name="Chen J."/>
            <person name="Kohler A."/>
            <person name="Krizsan K."/>
            <person name="Balestrini R."/>
            <person name="Da Silva C."/>
            <person name="Montanini B."/>
            <person name="Hainaut M."/>
            <person name="Levati E."/>
            <person name="Barry K.W."/>
            <person name="Belfiori B."/>
            <person name="Cichocki N."/>
            <person name="Clum A."/>
            <person name="Dockter R.B."/>
            <person name="Fauchery L."/>
            <person name="Guy J."/>
            <person name="Iotti M."/>
            <person name="Le Tacon F."/>
            <person name="Lindquist E.A."/>
            <person name="Lipzen A."/>
            <person name="Malagnac F."/>
            <person name="Mello A."/>
            <person name="Molinier V."/>
            <person name="Miyauchi S."/>
            <person name="Poulain J."/>
            <person name="Riccioni C."/>
            <person name="Rubini A."/>
            <person name="Sitrit Y."/>
            <person name="Splivallo R."/>
            <person name="Traeger S."/>
            <person name="Wang M."/>
            <person name="Zifcakova L."/>
            <person name="Wipf D."/>
            <person name="Zambonelli A."/>
            <person name="Paolocci F."/>
            <person name="Nowrousian M."/>
            <person name="Ottonello S."/>
            <person name="Baldrian P."/>
            <person name="Spatafora J.W."/>
            <person name="Henrissat B."/>
            <person name="Nagy L.G."/>
            <person name="Aury J.M."/>
            <person name="Wincker P."/>
            <person name="Grigoriev I.V."/>
            <person name="Bonfante P."/>
            <person name="Martin F.M."/>
        </authorList>
    </citation>
    <scope>NUCLEOTIDE SEQUENCE [LARGE SCALE GENOMIC DNA]</scope>
    <source>
        <strain evidence="7 8">CCBAS932</strain>
    </source>
</reference>
<evidence type="ECO:0000313" key="8">
    <source>
        <dbReference type="Proteomes" id="UP000277580"/>
    </source>
</evidence>
<dbReference type="OrthoDB" id="1902587at2759"/>
<comment type="similarity">
    <text evidence="4">Belongs to the FKBP-type PPIase family. FKBP1 subfamily.</text>
</comment>
<dbReference type="FunFam" id="3.10.50.40:FF:000025">
    <property type="entry name" value="Peptidylprolyl isomerase"/>
    <property type="match status" value="1"/>
</dbReference>
<dbReference type="InterPro" id="IPR050689">
    <property type="entry name" value="FKBP-type_PPIase"/>
</dbReference>